<dbReference type="EMBL" id="CAAALY010018011">
    <property type="protein sequence ID" value="VEL13510.1"/>
    <property type="molecule type" value="Genomic_DNA"/>
</dbReference>
<dbReference type="Proteomes" id="UP000784294">
    <property type="component" value="Unassembled WGS sequence"/>
</dbReference>
<accession>A0A3S5A6W6</accession>
<organism evidence="1 2">
    <name type="scientific">Protopolystoma xenopodis</name>
    <dbReference type="NCBI Taxonomy" id="117903"/>
    <lineage>
        <taxon>Eukaryota</taxon>
        <taxon>Metazoa</taxon>
        <taxon>Spiralia</taxon>
        <taxon>Lophotrochozoa</taxon>
        <taxon>Platyhelminthes</taxon>
        <taxon>Monogenea</taxon>
        <taxon>Polyopisthocotylea</taxon>
        <taxon>Polystomatidea</taxon>
        <taxon>Polystomatidae</taxon>
        <taxon>Protopolystoma</taxon>
    </lineage>
</organism>
<evidence type="ECO:0000313" key="2">
    <source>
        <dbReference type="Proteomes" id="UP000784294"/>
    </source>
</evidence>
<comment type="caution">
    <text evidence="1">The sequence shown here is derived from an EMBL/GenBank/DDBJ whole genome shotgun (WGS) entry which is preliminary data.</text>
</comment>
<sequence>MTGFHNLARDGSCVETERLNDLPNRNLPICPIAPFQLRGGRIKVSPSACLFSVALAVHPLVCLSANPSVLAYCWGPGVPQCLTTLRPPLRPQQPKPYGRQVAEMRRVGATVCIAHFGRLSGCVSGRSMWGTGTGDRLDFNSNWKMRCARCSGLFLSSRTSVHYRGEAA</sequence>
<keyword evidence="2" id="KW-1185">Reference proteome</keyword>
<proteinExistence type="predicted"/>
<reference evidence="1" key="1">
    <citation type="submission" date="2018-11" db="EMBL/GenBank/DDBJ databases">
        <authorList>
            <consortium name="Pathogen Informatics"/>
        </authorList>
    </citation>
    <scope>NUCLEOTIDE SEQUENCE</scope>
</reference>
<protein>
    <submittedName>
        <fullName evidence="1">Uncharacterized protein</fullName>
    </submittedName>
</protein>
<name>A0A3S5A6W6_9PLAT</name>
<gene>
    <name evidence="1" type="ORF">PXEA_LOCUS6950</name>
</gene>
<dbReference type="AlphaFoldDB" id="A0A3S5A6W6"/>
<evidence type="ECO:0000313" key="1">
    <source>
        <dbReference type="EMBL" id="VEL13510.1"/>
    </source>
</evidence>